<dbReference type="InterPro" id="IPR001025">
    <property type="entry name" value="BAH_dom"/>
</dbReference>
<feature type="region of interest" description="Disordered" evidence="5">
    <location>
        <begin position="230"/>
        <end position="261"/>
    </location>
</feature>
<evidence type="ECO:0000256" key="4">
    <source>
        <dbReference type="PROSITE-ProRule" id="PRU00146"/>
    </source>
</evidence>
<evidence type="ECO:0000256" key="2">
    <source>
        <dbReference type="ARBA" id="ARBA00022771"/>
    </source>
</evidence>
<dbReference type="InterPro" id="IPR001965">
    <property type="entry name" value="Znf_PHD"/>
</dbReference>
<evidence type="ECO:0000256" key="3">
    <source>
        <dbReference type="ARBA" id="ARBA00022833"/>
    </source>
</evidence>
<dbReference type="OrthoDB" id="787137at2759"/>
<accession>A0A833R1G6</accession>
<sequence length="665" mass="72058">MSLDLFHFSTYPLQMGDEGSGDIPSPPAAKRLKRVAEVVMVLSAMAEMRGGRDPTPVEKAMAAEARESLTGLCEGFKPKDLFPREAVRAVVEDLGLNKDSGMVFRPPRASIAERILQTKRKLEGAHEVPMNQYYPSQHVPVAFGASQISVPGGGHHTQTVATSVQTRRSQMNEKASGIAVSNPSGAIPRTETSHLRHNGMAHLAQARAKAANPHVQPDQKDKLVDHTSLRSTSAPHGVNSTRSAQNNEVKPPAVQPGPPNLLIGLPAPQGITFVPAQSIYSSHAEISKKVQQIIQGQRDSTHPSWTPPSSDYMNKPLICQACNVVVTDVDSLLICDSCERGTHLRCLESNGTKVQVPKAEWHCQRCLAASHGKALPPKYGKVTRTLGTVKAVTSVRKENPQLKDDQKKIVPNGTVTNQPNTEPGVNSGNLNNVQVVSNNPKERAVAQLAGTVVKVENHGSQNGQSGKSDITGCEPKESLGEKEKALPEQHQVDKNSNQANGVAASEKSAGPEVCWVGDAGEVIDGKSYYSSCCINQTTYKLQDHVLISSDGERFIPSKIKSLWESKEPGSKWAVVNPYYLPSDLPESVSSSSGGVEDNEVYASDNKETININLISGPCEVLTSDKFQEENEKRHQLADSNNNLPPIFLCRWKYDDTNGILRPLAH</sequence>
<evidence type="ECO:0000259" key="6">
    <source>
        <dbReference type="PROSITE" id="PS50016"/>
    </source>
</evidence>
<dbReference type="Gene3D" id="2.30.30.490">
    <property type="match status" value="1"/>
</dbReference>
<evidence type="ECO:0000256" key="1">
    <source>
        <dbReference type="ARBA" id="ARBA00022723"/>
    </source>
</evidence>
<organism evidence="8 9">
    <name type="scientific">Carex littledalei</name>
    <dbReference type="NCBI Taxonomy" id="544730"/>
    <lineage>
        <taxon>Eukaryota</taxon>
        <taxon>Viridiplantae</taxon>
        <taxon>Streptophyta</taxon>
        <taxon>Embryophyta</taxon>
        <taxon>Tracheophyta</taxon>
        <taxon>Spermatophyta</taxon>
        <taxon>Magnoliopsida</taxon>
        <taxon>Liliopsida</taxon>
        <taxon>Poales</taxon>
        <taxon>Cyperaceae</taxon>
        <taxon>Cyperoideae</taxon>
        <taxon>Cariceae</taxon>
        <taxon>Carex</taxon>
        <taxon>Carex subgen. Euthyceras</taxon>
    </lineage>
</organism>
<feature type="compositionally biased region" description="Polar residues" evidence="5">
    <location>
        <begin position="230"/>
        <end position="248"/>
    </location>
</feature>
<feature type="compositionally biased region" description="Polar residues" evidence="5">
    <location>
        <begin position="458"/>
        <end position="468"/>
    </location>
</feature>
<dbReference type="EMBL" id="SWLB01000013">
    <property type="protein sequence ID" value="KAF3331067.1"/>
    <property type="molecule type" value="Genomic_DNA"/>
</dbReference>
<evidence type="ECO:0000256" key="5">
    <source>
        <dbReference type="SAM" id="MobiDB-lite"/>
    </source>
</evidence>
<dbReference type="PROSITE" id="PS01359">
    <property type="entry name" value="ZF_PHD_1"/>
    <property type="match status" value="1"/>
</dbReference>
<dbReference type="Pfam" id="PF25073">
    <property type="entry name" value="DUF7797"/>
    <property type="match status" value="1"/>
</dbReference>
<feature type="compositionally biased region" description="Polar residues" evidence="5">
    <location>
        <begin position="413"/>
        <end position="429"/>
    </location>
</feature>
<dbReference type="PROSITE" id="PS50016">
    <property type="entry name" value="ZF_PHD_2"/>
    <property type="match status" value="1"/>
</dbReference>
<feature type="domain" description="BAH" evidence="7">
    <location>
        <begin position="537"/>
        <end position="664"/>
    </location>
</feature>
<feature type="region of interest" description="Disordered" evidence="5">
    <location>
        <begin position="456"/>
        <end position="507"/>
    </location>
</feature>
<feature type="domain" description="PHD-type" evidence="6">
    <location>
        <begin position="316"/>
        <end position="369"/>
    </location>
</feature>
<dbReference type="CDD" id="cd04370">
    <property type="entry name" value="BAH"/>
    <property type="match status" value="1"/>
</dbReference>
<dbReference type="Proteomes" id="UP000623129">
    <property type="component" value="Unassembled WGS sequence"/>
</dbReference>
<name>A0A833R1G6_9POAL</name>
<dbReference type="InterPro" id="IPR056699">
    <property type="entry name" value="DUF7797"/>
</dbReference>
<proteinExistence type="predicted"/>
<dbReference type="InterPro" id="IPR043151">
    <property type="entry name" value="BAH_sf"/>
</dbReference>
<dbReference type="InterPro" id="IPR013083">
    <property type="entry name" value="Znf_RING/FYVE/PHD"/>
</dbReference>
<keyword evidence="1" id="KW-0479">Metal-binding</keyword>
<dbReference type="SMART" id="SM00249">
    <property type="entry name" value="PHD"/>
    <property type="match status" value="1"/>
</dbReference>
<dbReference type="PROSITE" id="PS51038">
    <property type="entry name" value="BAH"/>
    <property type="match status" value="1"/>
</dbReference>
<comment type="caution">
    <text evidence="8">The sequence shown here is derived from an EMBL/GenBank/DDBJ whole genome shotgun (WGS) entry which is preliminary data.</text>
</comment>
<gene>
    <name evidence="8" type="ORF">FCM35_KLT04421</name>
</gene>
<keyword evidence="2 4" id="KW-0863">Zinc-finger</keyword>
<protein>
    <submittedName>
        <fullName evidence="8">PHD finger protein</fullName>
    </submittedName>
</protein>
<dbReference type="InterPro" id="IPR019786">
    <property type="entry name" value="Zinc_finger_PHD-type_CS"/>
</dbReference>
<evidence type="ECO:0000313" key="8">
    <source>
        <dbReference type="EMBL" id="KAF3331067.1"/>
    </source>
</evidence>
<keyword evidence="9" id="KW-1185">Reference proteome</keyword>
<reference evidence="8" key="1">
    <citation type="submission" date="2020-01" db="EMBL/GenBank/DDBJ databases">
        <title>Genome sequence of Kobresia littledalei, the first chromosome-level genome in the family Cyperaceae.</title>
        <authorList>
            <person name="Qu G."/>
        </authorList>
    </citation>
    <scope>NUCLEOTIDE SEQUENCE</scope>
    <source>
        <strain evidence="8">C.B.Clarke</strain>
        <tissue evidence="8">Leaf</tissue>
    </source>
</reference>
<dbReference type="Pfam" id="PF00628">
    <property type="entry name" value="PHD"/>
    <property type="match status" value="1"/>
</dbReference>
<evidence type="ECO:0000259" key="7">
    <source>
        <dbReference type="PROSITE" id="PS51038"/>
    </source>
</evidence>
<dbReference type="PANTHER" id="PTHR47527:SF3">
    <property type="entry name" value="RING_FYVE_PHD ZINC FINGER SUPERFAMILY PROTEIN"/>
    <property type="match status" value="1"/>
</dbReference>
<dbReference type="PANTHER" id="PTHR47527">
    <property type="entry name" value="RING/FYVE/PHD ZINC FINGER SUPERFAMILY PROTEIN"/>
    <property type="match status" value="1"/>
</dbReference>
<dbReference type="SUPFAM" id="SSF57903">
    <property type="entry name" value="FYVE/PHD zinc finger"/>
    <property type="match status" value="1"/>
</dbReference>
<dbReference type="InterPro" id="IPR019787">
    <property type="entry name" value="Znf_PHD-finger"/>
</dbReference>
<dbReference type="GO" id="GO:0003682">
    <property type="term" value="F:chromatin binding"/>
    <property type="evidence" value="ECO:0007669"/>
    <property type="project" value="InterPro"/>
</dbReference>
<dbReference type="AlphaFoldDB" id="A0A833R1G6"/>
<dbReference type="SMART" id="SM00439">
    <property type="entry name" value="BAH"/>
    <property type="match status" value="1"/>
</dbReference>
<evidence type="ECO:0000313" key="9">
    <source>
        <dbReference type="Proteomes" id="UP000623129"/>
    </source>
</evidence>
<dbReference type="Pfam" id="PF01426">
    <property type="entry name" value="BAH"/>
    <property type="match status" value="1"/>
</dbReference>
<keyword evidence="3" id="KW-0862">Zinc</keyword>
<feature type="region of interest" description="Disordered" evidence="5">
    <location>
        <begin position="409"/>
        <end position="429"/>
    </location>
</feature>
<feature type="compositionally biased region" description="Basic and acidic residues" evidence="5">
    <location>
        <begin position="474"/>
        <end position="493"/>
    </location>
</feature>
<dbReference type="GO" id="GO:0008270">
    <property type="term" value="F:zinc ion binding"/>
    <property type="evidence" value="ECO:0007669"/>
    <property type="project" value="UniProtKB-KW"/>
</dbReference>
<dbReference type="CDD" id="cd15489">
    <property type="entry name" value="PHD_SF"/>
    <property type="match status" value="1"/>
</dbReference>
<dbReference type="Gene3D" id="3.30.40.10">
    <property type="entry name" value="Zinc/RING finger domain, C3HC4 (zinc finger)"/>
    <property type="match status" value="1"/>
</dbReference>
<dbReference type="InterPro" id="IPR011011">
    <property type="entry name" value="Znf_FYVE_PHD"/>
</dbReference>